<sequence>MAPLLPLAVLAFPLLHALPLAAPSSLTPPLTRARCTPSHPARARPCMSDPAGGALARLDASLEQALSSLPADEKYNAVLESLISRGGSGTLGAIYDVVDEMNAKRIRLSDGAVKALVDCGVRTTDARLVLQALVAGRANGALRTFASPQARLSPRPSDGALAALADVPMDDSLREVAAAVAFLMVAGGVLLAELADLVDFLLPGDSNAPPAQIFLVGLAAGWGVDRYTQQGRLFETVGRGLSRLFERDLQRESATESASFLVGYLLGLPCLAFSPAAFKPLEMVAASAEQLAALASGGSPRLLDRLLVWLMAPVAVESLQYRQTLRSDPQLPLSLLKAARRREATLGIDPNDGGWTREQDEERVKWALAEARALLKRYSGLREEIQERMVSGVSAGECVLLIERRLKNQWGAI</sequence>
<accession>A0AB34K0M1</accession>
<dbReference type="EMBL" id="JBGBPQ010000003">
    <property type="protein sequence ID" value="KAL1526688.1"/>
    <property type="molecule type" value="Genomic_DNA"/>
</dbReference>
<feature type="signal peptide" evidence="1">
    <location>
        <begin position="1"/>
        <end position="17"/>
    </location>
</feature>
<keyword evidence="3" id="KW-1185">Reference proteome</keyword>
<evidence type="ECO:0000313" key="2">
    <source>
        <dbReference type="EMBL" id="KAL1526688.1"/>
    </source>
</evidence>
<organism evidence="2 3">
    <name type="scientific">Prymnesium parvum</name>
    <name type="common">Toxic golden alga</name>
    <dbReference type="NCBI Taxonomy" id="97485"/>
    <lineage>
        <taxon>Eukaryota</taxon>
        <taxon>Haptista</taxon>
        <taxon>Haptophyta</taxon>
        <taxon>Prymnesiophyceae</taxon>
        <taxon>Prymnesiales</taxon>
        <taxon>Prymnesiaceae</taxon>
        <taxon>Prymnesium</taxon>
    </lineage>
</organism>
<reference evidence="2 3" key="1">
    <citation type="journal article" date="2024" name="Science">
        <title>Giant polyketide synthase enzymes in the biosynthesis of giant marine polyether toxins.</title>
        <authorList>
            <person name="Fallon T.R."/>
            <person name="Shende V.V."/>
            <person name="Wierzbicki I.H."/>
            <person name="Pendleton A.L."/>
            <person name="Watervoot N.F."/>
            <person name="Auber R.P."/>
            <person name="Gonzalez D.J."/>
            <person name="Wisecaver J.H."/>
            <person name="Moore B.S."/>
        </authorList>
    </citation>
    <scope>NUCLEOTIDE SEQUENCE [LARGE SCALE GENOMIC DNA]</scope>
    <source>
        <strain evidence="2 3">12B1</strain>
    </source>
</reference>
<dbReference type="Proteomes" id="UP001515480">
    <property type="component" value="Unassembled WGS sequence"/>
</dbReference>
<name>A0AB34K0M1_PRYPA</name>
<keyword evidence="1" id="KW-0732">Signal</keyword>
<proteinExistence type="predicted"/>
<comment type="caution">
    <text evidence="2">The sequence shown here is derived from an EMBL/GenBank/DDBJ whole genome shotgun (WGS) entry which is preliminary data.</text>
</comment>
<evidence type="ECO:0000313" key="3">
    <source>
        <dbReference type="Proteomes" id="UP001515480"/>
    </source>
</evidence>
<evidence type="ECO:0000256" key="1">
    <source>
        <dbReference type="SAM" id="SignalP"/>
    </source>
</evidence>
<protein>
    <submittedName>
        <fullName evidence="2">Uncharacterized protein</fullName>
    </submittedName>
</protein>
<dbReference type="PANTHER" id="PTHR33471">
    <property type="entry name" value="ATP-DEPENDENT ZINC METALLOPROTEASE-RELATED"/>
    <property type="match status" value="1"/>
</dbReference>
<dbReference type="PANTHER" id="PTHR33471:SF7">
    <property type="entry name" value="ATP-DEPENDENT ZINC METALLOPROTEASE-RELATED"/>
    <property type="match status" value="1"/>
</dbReference>
<gene>
    <name evidence="2" type="ORF">AB1Y20_015390</name>
</gene>
<feature type="chain" id="PRO_5044230363" evidence="1">
    <location>
        <begin position="18"/>
        <end position="413"/>
    </location>
</feature>
<dbReference type="AlphaFoldDB" id="A0AB34K0M1"/>